<protein>
    <recommendedName>
        <fullName evidence="2">Transcriptional regulator</fullName>
    </recommendedName>
</protein>
<reference evidence="1" key="2">
    <citation type="journal article" date="2024" name="Toxins">
        <title>Genome Sequence Analysis of Native Xenorhabdus Strains Isolated from Entomopathogenic Nematodes in Argentina.</title>
        <authorList>
            <person name="Palma L."/>
            <person name="Frizzo L."/>
            <person name="Kaiser S."/>
            <person name="Berry C."/>
            <person name="Caballero P."/>
            <person name="Bode H.B."/>
            <person name="Del Valle E.E."/>
        </authorList>
    </citation>
    <scope>NUCLEOTIDE SEQUENCE</scope>
    <source>
        <strain evidence="1">M</strain>
    </source>
</reference>
<gene>
    <name evidence="1" type="ORF">ID854_22035</name>
</gene>
<organism evidence="1">
    <name type="scientific">Xenorhabdus szentirmaii</name>
    <dbReference type="NCBI Taxonomy" id="290112"/>
    <lineage>
        <taxon>Bacteria</taxon>
        <taxon>Pseudomonadati</taxon>
        <taxon>Pseudomonadota</taxon>
        <taxon>Gammaproteobacteria</taxon>
        <taxon>Enterobacterales</taxon>
        <taxon>Morganellaceae</taxon>
        <taxon>Xenorhabdus</taxon>
    </lineage>
</organism>
<reference evidence="1" key="1">
    <citation type="submission" date="2020-09" db="EMBL/GenBank/DDBJ databases">
        <authorList>
            <person name="Palma L."/>
            <person name="Caballero P."/>
            <person name="Berry C."/>
            <person name="Del Valle E."/>
        </authorList>
    </citation>
    <scope>NUCLEOTIDE SEQUENCE</scope>
    <source>
        <strain evidence="1">M</strain>
    </source>
</reference>
<proteinExistence type="predicted"/>
<dbReference type="RefSeq" id="WP_323866912.1">
    <property type="nucleotide sequence ID" value="NZ_JACXBF010000589.1"/>
</dbReference>
<dbReference type="AlphaFoldDB" id="A0AAW3Z1X2"/>
<evidence type="ECO:0008006" key="2">
    <source>
        <dbReference type="Google" id="ProtNLM"/>
    </source>
</evidence>
<evidence type="ECO:0000313" key="1">
    <source>
        <dbReference type="EMBL" id="MBD2803049.1"/>
    </source>
</evidence>
<dbReference type="EMBL" id="JACXBF010000589">
    <property type="protein sequence ID" value="MBD2803049.1"/>
    <property type="molecule type" value="Genomic_DNA"/>
</dbReference>
<accession>A0AAW3Z1X2</accession>
<dbReference type="Proteomes" id="UP001193920">
    <property type="component" value="Unassembled WGS sequence"/>
</dbReference>
<sequence>MEVAKTRNTRVTCSAQYLESYFLKSVLEYGNNDLSREMGIHPSSLSRDKNRIAKLASLMIVNLGLPEGSVAAPGCEANIVLTGVEASKLLSILDELRYPKRKTPVALTTEASEKQLELLIE</sequence>
<name>A0AAW3Z1X2_9GAMM</name>
<comment type="caution">
    <text evidence="1">The sequence shown here is derived from an EMBL/GenBank/DDBJ whole genome shotgun (WGS) entry which is preliminary data.</text>
</comment>